<accession>A0A2U0QPU3</accession>
<evidence type="ECO:0000313" key="1">
    <source>
        <dbReference type="EMBL" id="EDP7181185.1"/>
    </source>
</evidence>
<gene>
    <name evidence="1" type="ORF">GNO00_06395</name>
</gene>
<sequence>MVGILSSKEEKLMINSLNSNLNYDYNTSNFKQDKNIDFKINKHGVAVITGEGALPYRGKKFEYNPKIFGLDESISKKDMQEFNNFMKSNALKDPNKIEKSPLKDFNPAYTKWDPTTEKMMLGFFVSYSKMFHLGYDIIKKADEFYKEFDALISKDLSLNEFKTKYIDFKQRYDEFVKEYEMAMGDKMLLSSDDEIITQQSEKPFKAIQGESKNKETYKDDSTRNELVKKLLEGKFSTSKELELLFGMKFSDDDAGEFNKILSLNSTPKSIDIKA</sequence>
<dbReference type="Proteomes" id="UP000466051">
    <property type="component" value="Unassembled WGS sequence"/>
</dbReference>
<organism evidence="1 2">
    <name type="scientific">Campylobacter jejuni</name>
    <dbReference type="NCBI Taxonomy" id="197"/>
    <lineage>
        <taxon>Bacteria</taxon>
        <taxon>Pseudomonadati</taxon>
        <taxon>Campylobacterota</taxon>
        <taxon>Epsilonproteobacteria</taxon>
        <taxon>Campylobacterales</taxon>
        <taxon>Campylobacteraceae</taxon>
        <taxon>Campylobacter</taxon>
    </lineage>
</organism>
<dbReference type="AlphaFoldDB" id="A0A2U0QPU3"/>
<evidence type="ECO:0000313" key="2">
    <source>
        <dbReference type="Proteomes" id="UP000466051"/>
    </source>
</evidence>
<reference evidence="1 2" key="1">
    <citation type="submission" date="2019-11" db="EMBL/GenBank/DDBJ databases">
        <authorList>
            <consortium name="PulseNet: The National Subtyping Network for Foodborne Disease Surveillance"/>
            <person name="Tarr C.L."/>
            <person name="Trees E."/>
            <person name="Katz L.S."/>
            <person name="Carleton-Romer H.A."/>
            <person name="Stroika S."/>
            <person name="Kucerova Z."/>
            <person name="Roache K.F."/>
            <person name="Sabol A.L."/>
            <person name="Besser J."/>
            <person name="Gerner-Smidt P."/>
        </authorList>
    </citation>
    <scope>NUCLEOTIDE SEQUENCE [LARGE SCALE GENOMIC DNA]</scope>
    <source>
        <strain evidence="1 2">PNUSAC013726</strain>
    </source>
</reference>
<name>A0A2U0QPU3_CAMJU</name>
<proteinExistence type="predicted"/>
<comment type="caution">
    <text evidence="1">The sequence shown here is derived from an EMBL/GenBank/DDBJ whole genome shotgun (WGS) entry which is preliminary data.</text>
</comment>
<dbReference type="EMBL" id="AANOAG010000008">
    <property type="protein sequence ID" value="EDP7181185.1"/>
    <property type="molecule type" value="Genomic_DNA"/>
</dbReference>
<protein>
    <submittedName>
        <fullName evidence="1">Uncharacterized protein</fullName>
    </submittedName>
</protein>